<evidence type="ECO:0000313" key="4">
    <source>
        <dbReference type="EMBL" id="KAG7351286.1"/>
    </source>
</evidence>
<evidence type="ECO:0000256" key="2">
    <source>
        <dbReference type="SAM" id="SignalP"/>
    </source>
</evidence>
<keyword evidence="2" id="KW-0732">Signal</keyword>
<dbReference type="PANTHER" id="PTHR46313:SF3">
    <property type="entry name" value="PROLYCOPENE ISOMERASE, CHLOROPLASTIC"/>
    <property type="match status" value="1"/>
</dbReference>
<dbReference type="InterPro" id="IPR002937">
    <property type="entry name" value="Amino_oxidase"/>
</dbReference>
<dbReference type="InterPro" id="IPR045892">
    <property type="entry name" value="CrtISO-like"/>
</dbReference>
<feature type="domain" description="Amine oxidase" evidence="3">
    <location>
        <begin position="88"/>
        <end position="629"/>
    </location>
</feature>
<reference evidence="4" key="1">
    <citation type="journal article" date="2021" name="Sci. Rep.">
        <title>Diploid genomic architecture of Nitzschia inconspicua, an elite biomass production diatom.</title>
        <authorList>
            <person name="Oliver A."/>
            <person name="Podell S."/>
            <person name="Pinowska A."/>
            <person name="Traller J.C."/>
            <person name="Smith S.R."/>
            <person name="McClure R."/>
            <person name="Beliaev A."/>
            <person name="Bohutskyi P."/>
            <person name="Hill E.A."/>
            <person name="Rabines A."/>
            <person name="Zheng H."/>
            <person name="Allen L.Z."/>
            <person name="Kuo A."/>
            <person name="Grigoriev I.V."/>
            <person name="Allen A.E."/>
            <person name="Hazlebeck D."/>
            <person name="Allen E.E."/>
        </authorList>
    </citation>
    <scope>NUCLEOTIDE SEQUENCE</scope>
    <source>
        <strain evidence="4">Hildebrandi</strain>
    </source>
</reference>
<reference evidence="4" key="2">
    <citation type="submission" date="2021-04" db="EMBL/GenBank/DDBJ databases">
        <authorList>
            <person name="Podell S."/>
        </authorList>
    </citation>
    <scope>NUCLEOTIDE SEQUENCE</scope>
    <source>
        <strain evidence="4">Hildebrandi</strain>
    </source>
</reference>
<dbReference type="OrthoDB" id="7777654at2759"/>
<dbReference type="GO" id="GO:0016116">
    <property type="term" value="P:carotenoid metabolic process"/>
    <property type="evidence" value="ECO:0007669"/>
    <property type="project" value="InterPro"/>
</dbReference>
<feature type="chain" id="PRO_5039896513" evidence="2">
    <location>
        <begin position="22"/>
        <end position="649"/>
    </location>
</feature>
<evidence type="ECO:0000259" key="3">
    <source>
        <dbReference type="Pfam" id="PF01593"/>
    </source>
</evidence>
<dbReference type="Proteomes" id="UP000693970">
    <property type="component" value="Unassembled WGS sequence"/>
</dbReference>
<dbReference type="AlphaFoldDB" id="A0A9K3KY61"/>
<evidence type="ECO:0000313" key="5">
    <source>
        <dbReference type="Proteomes" id="UP000693970"/>
    </source>
</evidence>
<protein>
    <submittedName>
        <fullName evidence="4">All-trans-retinol 13,14-reductase</fullName>
    </submittedName>
</protein>
<keyword evidence="5" id="KW-1185">Reference proteome</keyword>
<proteinExistence type="predicted"/>
<dbReference type="Pfam" id="PF01593">
    <property type="entry name" value="Amino_oxidase"/>
    <property type="match status" value="1"/>
</dbReference>
<feature type="compositionally biased region" description="Acidic residues" evidence="1">
    <location>
        <begin position="65"/>
        <end position="74"/>
    </location>
</feature>
<gene>
    <name evidence="4" type="ORF">IV203_010646</name>
</gene>
<dbReference type="PANTHER" id="PTHR46313">
    <property type="match status" value="1"/>
</dbReference>
<organism evidence="4 5">
    <name type="scientific">Nitzschia inconspicua</name>
    <dbReference type="NCBI Taxonomy" id="303405"/>
    <lineage>
        <taxon>Eukaryota</taxon>
        <taxon>Sar</taxon>
        <taxon>Stramenopiles</taxon>
        <taxon>Ochrophyta</taxon>
        <taxon>Bacillariophyta</taxon>
        <taxon>Bacillariophyceae</taxon>
        <taxon>Bacillariophycidae</taxon>
        <taxon>Bacillariales</taxon>
        <taxon>Bacillariaceae</taxon>
        <taxon>Nitzschia</taxon>
    </lineage>
</organism>
<dbReference type="GO" id="GO:0016491">
    <property type="term" value="F:oxidoreductase activity"/>
    <property type="evidence" value="ECO:0007669"/>
    <property type="project" value="InterPro"/>
</dbReference>
<feature type="compositionally biased region" description="Polar residues" evidence="1">
    <location>
        <begin position="50"/>
        <end position="61"/>
    </location>
</feature>
<comment type="caution">
    <text evidence="4">The sequence shown here is derived from an EMBL/GenBank/DDBJ whole genome shotgun (WGS) entry which is preliminary data.</text>
</comment>
<feature type="region of interest" description="Disordered" evidence="1">
    <location>
        <begin position="50"/>
        <end position="74"/>
    </location>
</feature>
<feature type="signal peptide" evidence="2">
    <location>
        <begin position="1"/>
        <end position="21"/>
    </location>
</feature>
<dbReference type="EMBL" id="JAGRRH010000018">
    <property type="protein sequence ID" value="KAG7351286.1"/>
    <property type="molecule type" value="Genomic_DNA"/>
</dbReference>
<evidence type="ECO:0000256" key="1">
    <source>
        <dbReference type="SAM" id="MobiDB-lite"/>
    </source>
</evidence>
<sequence>MRSIIRALCLLLFYLHHWTNGFLTTQFPVRSVARISNPTITSSTTQLYATNVDNNSDTPSKIEQEEKEQETEGEEELVVDVIVVGAGIGGLTCAGLTSKYGLSTICLEAHDTPGGVAHSFSRYSTASKDTPFRFDSGPSLITGLSKPSTNPLRQVLDALETADDIVWKTYDGWLIWDYSDGKSIKLTTGDGGDFERAIEEKEGRPSRLAFEAFKEQILKDGGLAEVSAYIPPFALRNGNPFWSLVAISRYIWKIITIGTKGLLLTGPFTKTMDLYSLKDPWVRKFFDYLAFALSGVDASNTQGAPIAYMMSDLHRNGAVLDYPMGGMESLIQALVNGMKQQGGQLRLNSRVERFLLEEDETSSSVRCVGVELHDGTRIKAKKGVVSNAPLWNYARILRDSVDMNDSTSLKTTVVQSIQDQADSMTMTRSFMHLHLGIPKDGLPEDLECHHSVLNFDQPVTDEQNMSIISIPTVFDSSLAPEGYHIIHAYTAASDSFDDWVPFQKETGKVGANPNSVTSQSYSRKEGYEELKAQKAEALWKAVECIIPDVRERAKRKGSVVLVGSPLTHRRYNQRYRGTYGPGVNPGKDVWELAGATTPINGLYACGDTSFPGIGLPGVAASGTIAANTIAPIAAQLELMDELKSKGILQ</sequence>
<accession>A0A9K3KY61</accession>
<name>A0A9K3KY61_9STRA</name>